<gene>
    <name evidence="1" type="ORF">WJ33_36975</name>
</gene>
<protein>
    <submittedName>
        <fullName evidence="1">Uncharacterized protein</fullName>
    </submittedName>
</protein>
<evidence type="ECO:0000313" key="1">
    <source>
        <dbReference type="EMBL" id="KVG56422.1"/>
    </source>
</evidence>
<reference evidence="1 2" key="1">
    <citation type="submission" date="2015-11" db="EMBL/GenBank/DDBJ databases">
        <title>Expanding the genomic diversity of Burkholderia species for the development of highly accurate diagnostics.</title>
        <authorList>
            <person name="Sahl J."/>
            <person name="Keim P."/>
            <person name="Wagner D."/>
        </authorList>
    </citation>
    <scope>NUCLEOTIDE SEQUENCE [LARGE SCALE GENOMIC DNA]</scope>
    <source>
        <strain evidence="1 2">MSMB2036</strain>
    </source>
</reference>
<proteinExistence type="predicted"/>
<dbReference type="Proteomes" id="UP000064029">
    <property type="component" value="Unassembled WGS sequence"/>
</dbReference>
<organism evidence="1 2">
    <name type="scientific">Burkholderia ubonensis</name>
    <dbReference type="NCBI Taxonomy" id="101571"/>
    <lineage>
        <taxon>Bacteria</taxon>
        <taxon>Pseudomonadati</taxon>
        <taxon>Pseudomonadota</taxon>
        <taxon>Betaproteobacteria</taxon>
        <taxon>Burkholderiales</taxon>
        <taxon>Burkholderiaceae</taxon>
        <taxon>Burkholderia</taxon>
        <taxon>Burkholderia cepacia complex</taxon>
    </lineage>
</organism>
<accession>A0A103QVN0</accession>
<evidence type="ECO:0000313" key="2">
    <source>
        <dbReference type="Proteomes" id="UP000064029"/>
    </source>
</evidence>
<dbReference type="EMBL" id="LOXM01000255">
    <property type="protein sequence ID" value="KVG56422.1"/>
    <property type="molecule type" value="Genomic_DNA"/>
</dbReference>
<comment type="caution">
    <text evidence="1">The sequence shown here is derived from an EMBL/GenBank/DDBJ whole genome shotgun (WGS) entry which is preliminary data.</text>
</comment>
<dbReference type="AlphaFoldDB" id="A0A103QVN0"/>
<sequence>MPTSAVEEFAMRMNKASHRAARQSLDGHIRFLAHDGRTYQVVSLHDLPQCRALRIEAAYSAGRMVRPR</sequence>
<name>A0A103QVN0_9BURK</name>